<proteinExistence type="predicted"/>
<reference evidence="1 2" key="1">
    <citation type="submission" date="2016-11" db="EMBL/GenBank/DDBJ databases">
        <authorList>
            <person name="Jaros S."/>
            <person name="Januszkiewicz K."/>
            <person name="Wedrychowicz H."/>
        </authorList>
    </citation>
    <scope>NUCLEOTIDE SEQUENCE [LARGE SCALE GENOMIC DNA]</scope>
    <source>
        <strain evidence="1 2">DSM 19436</strain>
    </source>
</reference>
<dbReference type="AlphaFoldDB" id="A0A1M5LCR2"/>
<keyword evidence="2" id="KW-1185">Reference proteome</keyword>
<sequence>MTTKGSDKKYPSHTVYWIATDGPKRTWQPIGVMWKNAEGKGFNVVLSKTPPTLELTALPYLSRRKEEN</sequence>
<protein>
    <submittedName>
        <fullName evidence="1">Uncharacterized protein</fullName>
    </submittedName>
</protein>
<evidence type="ECO:0000313" key="1">
    <source>
        <dbReference type="EMBL" id="SHG62193.1"/>
    </source>
</evidence>
<dbReference type="EMBL" id="FQUP01000006">
    <property type="protein sequence ID" value="SHG62193.1"/>
    <property type="molecule type" value="Genomic_DNA"/>
</dbReference>
<name>A0A1M5LCR2_9HYPH</name>
<evidence type="ECO:0000313" key="2">
    <source>
        <dbReference type="Proteomes" id="UP000184485"/>
    </source>
</evidence>
<organism evidence="1 2">
    <name type="scientific">Kaistia soli DSM 19436</name>
    <dbReference type="NCBI Taxonomy" id="1122133"/>
    <lineage>
        <taxon>Bacteria</taxon>
        <taxon>Pseudomonadati</taxon>
        <taxon>Pseudomonadota</taxon>
        <taxon>Alphaproteobacteria</taxon>
        <taxon>Hyphomicrobiales</taxon>
        <taxon>Kaistiaceae</taxon>
        <taxon>Kaistia</taxon>
    </lineage>
</organism>
<dbReference type="Proteomes" id="UP000184485">
    <property type="component" value="Unassembled WGS sequence"/>
</dbReference>
<gene>
    <name evidence="1" type="ORF">SAMN02745157_4545</name>
</gene>
<accession>A0A1M5LCR2</accession>